<protein>
    <recommendedName>
        <fullName evidence="2">DNA-directed DNA polymerase</fullName>
        <ecNumber evidence="2">2.7.7.7</ecNumber>
    </recommendedName>
</protein>
<proteinExistence type="predicted"/>
<dbReference type="EMBL" id="BMZD01000003">
    <property type="protein sequence ID" value="GGZ96187.1"/>
    <property type="molecule type" value="Genomic_DNA"/>
</dbReference>
<dbReference type="PANTHER" id="PTHR35369">
    <property type="entry name" value="BLR3025 PROTEIN-RELATED"/>
    <property type="match status" value="1"/>
</dbReference>
<comment type="function">
    <text evidence="4">Poorly processive, error-prone DNA polymerase involved in untargeted mutagenesis. Copies undamaged DNA at stalled replication forks, which arise in vivo from mismatched or misaligned primer ends. These misaligned primers can be extended by PolIV. Exhibits no 3'-5' exonuclease (proofreading) activity. May be involved in translesional synthesis, in conjunction with the beta clamp from PolIII.</text>
</comment>
<dbReference type="RefSeq" id="WP_229822209.1">
    <property type="nucleotide sequence ID" value="NZ_BMZD01000003.1"/>
</dbReference>
<keyword evidence="9" id="KW-1185">Reference proteome</keyword>
<evidence type="ECO:0000313" key="9">
    <source>
        <dbReference type="Proteomes" id="UP000634139"/>
    </source>
</evidence>
<comment type="subunit">
    <text evidence="1">Monomer.</text>
</comment>
<comment type="catalytic activity">
    <reaction evidence="5">
        <text>DNA(n) + a 2'-deoxyribonucleoside 5'-triphosphate = DNA(n+1) + diphosphate</text>
        <dbReference type="Rhea" id="RHEA:22508"/>
        <dbReference type="Rhea" id="RHEA-COMP:17339"/>
        <dbReference type="Rhea" id="RHEA-COMP:17340"/>
        <dbReference type="ChEBI" id="CHEBI:33019"/>
        <dbReference type="ChEBI" id="CHEBI:61560"/>
        <dbReference type="ChEBI" id="CHEBI:173112"/>
        <dbReference type="EC" id="2.7.7.7"/>
    </reaction>
</comment>
<evidence type="ECO:0000256" key="1">
    <source>
        <dbReference type="ARBA" id="ARBA00011245"/>
    </source>
</evidence>
<reference evidence="8" key="2">
    <citation type="submission" date="2020-09" db="EMBL/GenBank/DDBJ databases">
        <authorList>
            <person name="Sun Q."/>
            <person name="Kim S."/>
        </authorList>
    </citation>
    <scope>NUCLEOTIDE SEQUENCE</scope>
    <source>
        <strain evidence="8">KCTC 32422</strain>
    </source>
</reference>
<evidence type="ECO:0000256" key="2">
    <source>
        <dbReference type="ARBA" id="ARBA00012417"/>
    </source>
</evidence>
<reference evidence="8" key="1">
    <citation type="journal article" date="2014" name="Int. J. Syst. Evol. Microbiol.">
        <title>Complete genome sequence of Corynebacterium casei LMG S-19264T (=DSM 44701T), isolated from a smear-ripened cheese.</title>
        <authorList>
            <consortium name="US DOE Joint Genome Institute (JGI-PGF)"/>
            <person name="Walter F."/>
            <person name="Albersmeier A."/>
            <person name="Kalinowski J."/>
            <person name="Ruckert C."/>
        </authorList>
    </citation>
    <scope>NUCLEOTIDE SEQUENCE</scope>
    <source>
        <strain evidence="8">KCTC 32422</strain>
    </source>
</reference>
<evidence type="ECO:0000256" key="5">
    <source>
        <dbReference type="ARBA" id="ARBA00049244"/>
    </source>
</evidence>
<dbReference type="PANTHER" id="PTHR35369:SF2">
    <property type="entry name" value="BLR3025 PROTEIN"/>
    <property type="match status" value="1"/>
</dbReference>
<accession>A0A918REY1</accession>
<organism evidence="8 9">
    <name type="scientific">Novosphingobium arvoryzae</name>
    <dbReference type="NCBI Taxonomy" id="1256514"/>
    <lineage>
        <taxon>Bacteria</taxon>
        <taxon>Pseudomonadati</taxon>
        <taxon>Pseudomonadota</taxon>
        <taxon>Alphaproteobacteria</taxon>
        <taxon>Sphingomonadales</taxon>
        <taxon>Sphingomonadaceae</taxon>
        <taxon>Novosphingobium</taxon>
    </lineage>
</organism>
<dbReference type="InterPro" id="IPR001126">
    <property type="entry name" value="UmuC"/>
</dbReference>
<dbReference type="InterPro" id="IPR050356">
    <property type="entry name" value="SulA_CellDiv_inhibitor"/>
</dbReference>
<dbReference type="CDD" id="cd03468">
    <property type="entry name" value="PolY_like"/>
    <property type="match status" value="1"/>
</dbReference>
<comment type="caution">
    <text evidence="8">The sequence shown here is derived from an EMBL/GenBank/DDBJ whole genome shotgun (WGS) entry which is preliminary data.</text>
</comment>
<evidence type="ECO:0000313" key="8">
    <source>
        <dbReference type="EMBL" id="GGZ96187.1"/>
    </source>
</evidence>
<evidence type="ECO:0000259" key="7">
    <source>
        <dbReference type="Pfam" id="PF11799"/>
    </source>
</evidence>
<dbReference type="Proteomes" id="UP000634139">
    <property type="component" value="Unassembled WGS sequence"/>
</dbReference>
<dbReference type="InterPro" id="IPR017961">
    <property type="entry name" value="DNA_pol_Y-fam_little_finger"/>
</dbReference>
<evidence type="ECO:0000259" key="6">
    <source>
        <dbReference type="Pfam" id="PF00817"/>
    </source>
</evidence>
<name>A0A918REY1_9SPHN</name>
<evidence type="ECO:0000256" key="3">
    <source>
        <dbReference type="ARBA" id="ARBA00022763"/>
    </source>
</evidence>
<dbReference type="InterPro" id="IPR043502">
    <property type="entry name" value="DNA/RNA_pol_sf"/>
</dbReference>
<dbReference type="Pfam" id="PF11799">
    <property type="entry name" value="IMS_C"/>
    <property type="match status" value="1"/>
</dbReference>
<dbReference type="GO" id="GO:0006281">
    <property type="term" value="P:DNA repair"/>
    <property type="evidence" value="ECO:0007669"/>
    <property type="project" value="InterPro"/>
</dbReference>
<dbReference type="Pfam" id="PF00817">
    <property type="entry name" value="IMS"/>
    <property type="match status" value="1"/>
</dbReference>
<feature type="domain" description="UmuC" evidence="6">
    <location>
        <begin position="28"/>
        <end position="151"/>
    </location>
</feature>
<evidence type="ECO:0000256" key="4">
    <source>
        <dbReference type="ARBA" id="ARBA00025589"/>
    </source>
</evidence>
<dbReference type="GO" id="GO:0003684">
    <property type="term" value="F:damaged DNA binding"/>
    <property type="evidence" value="ECO:0007669"/>
    <property type="project" value="InterPro"/>
</dbReference>
<dbReference type="AlphaFoldDB" id="A0A918REY1"/>
<keyword evidence="3" id="KW-0227">DNA damage</keyword>
<dbReference type="EC" id="2.7.7.7" evidence="2"/>
<gene>
    <name evidence="8" type="ORF">GCM10011617_15940</name>
</gene>
<dbReference type="SUPFAM" id="SSF56672">
    <property type="entry name" value="DNA/RNA polymerases"/>
    <property type="match status" value="1"/>
</dbReference>
<feature type="domain" description="DNA polymerase Y-family little finger" evidence="7">
    <location>
        <begin position="239"/>
        <end position="315"/>
    </location>
</feature>
<sequence>MSLWFPFLPTDRLRAEPSSPSQTPPDAPLVLHARQGNALRLVALDAAAARLGLARGMTLADARARHPDLAAQEHDPAADALWLEQLGQDCIRFTPHVTLLPPDGIGLDITGTAHLFGDEAALAERVEDHCAALGLTVRSACAGTLAAARALARHAPLPVTDEAAAIRALPVGALGLDAEATRACLRAGLKSVGDLAARPAATIAARFGMGAVTGLHRLSGDEQAPSTPLQVETPLHFTRRFAEPVAHQDSIAAALAELLDRAVAALRERGHGGRAFRLELHRSDGAVHALEVAAAAPTRDPARIQRLFAERIGALADPLDPGFGYDSITLAIPAVQRLDAAQAAFADAGEGDPASALAELVEQLSTRLGPGRIRRLVAQDSHIPEQAQAALPALTHPAAPLRLPAPAPGEPPLRPLLLFDPPQPVEVIAEVPDGPPLRFRWQRKLLEVRRYEGPERIAAEWWRRRGGEAPGGGGLTRDYYRVEDQRGRRFWIFRHGLYTERADPRWFLHGLFA</sequence>